<dbReference type="Proteomes" id="UP001151582">
    <property type="component" value="Unassembled WGS sequence"/>
</dbReference>
<dbReference type="EC" id="6.2.1.3" evidence="4"/>
<protein>
    <submittedName>
        <fullName evidence="4">Medium-chain fatty acid-CoA ligase faa2</fullName>
        <ecNumber evidence="4">6.2.1.3</ecNumber>
    </submittedName>
</protein>
<dbReference type="EMBL" id="JANBQB010000165">
    <property type="protein sequence ID" value="KAJ1980505.1"/>
    <property type="molecule type" value="Genomic_DNA"/>
</dbReference>
<dbReference type="GO" id="GO:0004467">
    <property type="term" value="F:long-chain fatty acid-CoA ligase activity"/>
    <property type="evidence" value="ECO:0007669"/>
    <property type="project" value="UniProtKB-EC"/>
</dbReference>
<name>A0A9W8E9A7_9FUNG</name>
<dbReference type="PANTHER" id="PTHR43272:SF33">
    <property type="entry name" value="AMP-BINDING DOMAIN-CONTAINING PROTEIN-RELATED"/>
    <property type="match status" value="1"/>
</dbReference>
<evidence type="ECO:0000256" key="2">
    <source>
        <dbReference type="ARBA" id="ARBA00022840"/>
    </source>
</evidence>
<dbReference type="InterPro" id="IPR000873">
    <property type="entry name" value="AMP-dep_synth/lig_dom"/>
</dbReference>
<dbReference type="OrthoDB" id="1700726at2759"/>
<dbReference type="PROSITE" id="PS00455">
    <property type="entry name" value="AMP_BINDING"/>
    <property type="match status" value="1"/>
</dbReference>
<dbReference type="Pfam" id="PF00501">
    <property type="entry name" value="AMP-binding"/>
    <property type="match status" value="1"/>
</dbReference>
<dbReference type="GO" id="GO:0005783">
    <property type="term" value="C:endoplasmic reticulum"/>
    <property type="evidence" value="ECO:0007669"/>
    <property type="project" value="TreeGrafter"/>
</dbReference>
<accession>A0A9W8E9A7</accession>
<sequence length="665" mass="74466">MPLKYTLEVKDAPSIPGEGKPRRHFIQGDKPLLSAPEGINSLYENFLRGVKLAGDDPFLGHRTVVNGEAGEYEWESYNKILERVKNFGAGLIHLGLKANDTLGLYSVNRREWVIGEQASYMYEFITVPLYDTLGAEAVEYVVSQAELRFICLTQDKTEHLLNMREALPGLEHLIVMDALTDNLVTLAAEKKIKLHLFTDVEKLGVEHPTAIGSATLDSVATICYTSGTTGLPKGVVLTHRNILAEVGAINYLMEQKRFYRITKADSYISYLPLAHVLERVVIQVLIYYGARLGFYQGDTLKLLDDLAVLKPTVFVSVPRLFNRIFDKVWATVTAKGGFGAYLFKRAVRTKTDNLATGSTNHWLWDRLVFGKLKQSLGGNVKVIVSGSAPLSAEVMDFVRIAFNAQMYEGYGQTETSAAVTFTDIDDTKSGHVGSPFPCSEIKLLDVPEMGYSSLDKPCPRGEVCTRGNNIFTEYYKDPKRTKETFIHIEKDGEMVNTGWCRSGDVGMWDEQGRLIIIDRVKNLFKLAQGEYVAPERVENIYSTHPIVTQAFVTGNSLESCTVGVIVPDEDSLKALLQENSIDTKRDIADIYQDPAAQKLVVRELTKFAKKHDAKGFECIKHVHLEASPFSVENGLLSPTFKLKRKEAQAYYMNHINAMYEELKKK</sequence>
<keyword evidence="4" id="KW-0436">Ligase</keyword>
<keyword evidence="5" id="KW-1185">Reference proteome</keyword>
<gene>
    <name evidence="4" type="primary">FAA2_1</name>
    <name evidence="4" type="ORF">H4R34_002432</name>
</gene>
<dbReference type="AlphaFoldDB" id="A0A9W8E9A7"/>
<evidence type="ECO:0000256" key="1">
    <source>
        <dbReference type="ARBA" id="ARBA00022741"/>
    </source>
</evidence>
<reference evidence="4" key="1">
    <citation type="submission" date="2022-07" db="EMBL/GenBank/DDBJ databases">
        <title>Phylogenomic reconstructions and comparative analyses of Kickxellomycotina fungi.</title>
        <authorList>
            <person name="Reynolds N.K."/>
            <person name="Stajich J.E."/>
            <person name="Barry K."/>
            <person name="Grigoriev I.V."/>
            <person name="Crous P."/>
            <person name="Smith M.E."/>
        </authorList>
    </citation>
    <scope>NUCLEOTIDE SEQUENCE</scope>
    <source>
        <strain evidence="4">RSA 567</strain>
    </source>
</reference>
<dbReference type="Gene3D" id="3.40.50.12780">
    <property type="entry name" value="N-terminal domain of ligase-like"/>
    <property type="match status" value="1"/>
</dbReference>
<dbReference type="GO" id="GO:0005524">
    <property type="term" value="F:ATP binding"/>
    <property type="evidence" value="ECO:0007669"/>
    <property type="project" value="UniProtKB-KW"/>
</dbReference>
<proteinExistence type="predicted"/>
<keyword evidence="1" id="KW-0547">Nucleotide-binding</keyword>
<dbReference type="InterPro" id="IPR042099">
    <property type="entry name" value="ANL_N_sf"/>
</dbReference>
<evidence type="ECO:0000313" key="5">
    <source>
        <dbReference type="Proteomes" id="UP001151582"/>
    </source>
</evidence>
<dbReference type="SUPFAM" id="SSF56801">
    <property type="entry name" value="Acetyl-CoA synthetase-like"/>
    <property type="match status" value="1"/>
</dbReference>
<organism evidence="4 5">
    <name type="scientific">Dimargaris verticillata</name>
    <dbReference type="NCBI Taxonomy" id="2761393"/>
    <lineage>
        <taxon>Eukaryota</taxon>
        <taxon>Fungi</taxon>
        <taxon>Fungi incertae sedis</taxon>
        <taxon>Zoopagomycota</taxon>
        <taxon>Kickxellomycotina</taxon>
        <taxon>Dimargaritomycetes</taxon>
        <taxon>Dimargaritales</taxon>
        <taxon>Dimargaritaceae</taxon>
        <taxon>Dimargaris</taxon>
    </lineage>
</organism>
<dbReference type="GO" id="GO:0016020">
    <property type="term" value="C:membrane"/>
    <property type="evidence" value="ECO:0007669"/>
    <property type="project" value="TreeGrafter"/>
</dbReference>
<feature type="domain" description="AMP-dependent synthetase/ligase" evidence="3">
    <location>
        <begin position="62"/>
        <end position="475"/>
    </location>
</feature>
<evidence type="ECO:0000259" key="3">
    <source>
        <dbReference type="Pfam" id="PF00501"/>
    </source>
</evidence>
<comment type="caution">
    <text evidence="4">The sequence shown here is derived from an EMBL/GenBank/DDBJ whole genome shotgun (WGS) entry which is preliminary data.</text>
</comment>
<evidence type="ECO:0000313" key="4">
    <source>
        <dbReference type="EMBL" id="KAJ1980505.1"/>
    </source>
</evidence>
<dbReference type="PANTHER" id="PTHR43272">
    <property type="entry name" value="LONG-CHAIN-FATTY-ACID--COA LIGASE"/>
    <property type="match status" value="1"/>
</dbReference>
<keyword evidence="2" id="KW-0067">ATP-binding</keyword>
<dbReference type="InterPro" id="IPR020845">
    <property type="entry name" value="AMP-binding_CS"/>
</dbReference>